<feature type="transmembrane region" description="Helical" evidence="8">
    <location>
        <begin position="72"/>
        <end position="90"/>
    </location>
</feature>
<evidence type="ECO:0000313" key="10">
    <source>
        <dbReference type="EMBL" id="GGI13796.1"/>
    </source>
</evidence>
<sequence>MLLLFRRVIVPYLRRAIVMPALIVGVTYFVTLELQIQGLVSIDPGRSAFLSAGYCVVMPFAAWMISHTRPQLRALVAAVICLLGVGFVSLKEGFSGFAFGVGDWLSVASAVAYAYNVMFLSVWGRKFHPIAMTFVQFIVAGVGFVVCALILEPLPNTSWLDAGVIGGLLFLILGATMLGQIFQNIGVAHLPAAQASIIMSLESVFSVIISAALYGEQITVSSLIGFALIFTAVIISQVHPRRVHIHVHRPHLYRLRKRKLRGAQISSNSGGQGQSTTGSVAEPAVASVEPTVPTPAVPLG</sequence>
<feature type="domain" description="EamA" evidence="9">
    <location>
        <begin position="102"/>
        <end position="235"/>
    </location>
</feature>
<organism evidence="10 11">
    <name type="scientific">Galliscardovia ingluviei</name>
    <dbReference type="NCBI Taxonomy" id="1769422"/>
    <lineage>
        <taxon>Bacteria</taxon>
        <taxon>Bacillati</taxon>
        <taxon>Actinomycetota</taxon>
        <taxon>Actinomycetes</taxon>
        <taxon>Bifidobacteriales</taxon>
        <taxon>Bifidobacteriaceae</taxon>
        <taxon>Galliscardovia</taxon>
    </lineage>
</organism>
<keyword evidence="6 8" id="KW-0472">Membrane</keyword>
<dbReference type="Pfam" id="PF00892">
    <property type="entry name" value="EamA"/>
    <property type="match status" value="1"/>
</dbReference>
<gene>
    <name evidence="10" type="ORF">GCM10007377_07750</name>
</gene>
<feature type="transmembrane region" description="Helical" evidence="8">
    <location>
        <begin position="220"/>
        <end position="239"/>
    </location>
</feature>
<keyword evidence="5 8" id="KW-1133">Transmembrane helix</keyword>
<protein>
    <submittedName>
        <fullName evidence="10">Transporter</fullName>
    </submittedName>
</protein>
<evidence type="ECO:0000256" key="1">
    <source>
        <dbReference type="ARBA" id="ARBA00004651"/>
    </source>
</evidence>
<reference evidence="10" key="2">
    <citation type="submission" date="2020-09" db="EMBL/GenBank/DDBJ databases">
        <authorList>
            <person name="Sun Q."/>
            <person name="Sedlacek I."/>
        </authorList>
    </citation>
    <scope>NUCLEOTIDE SEQUENCE</scope>
    <source>
        <strain evidence="10">CCM 8606</strain>
    </source>
</reference>
<name>A0A8J3ANB2_9BIFI</name>
<dbReference type="PANTHER" id="PTHR42920">
    <property type="entry name" value="OS03G0707200 PROTEIN-RELATED"/>
    <property type="match status" value="1"/>
</dbReference>
<feature type="transmembrane region" description="Helical" evidence="8">
    <location>
        <begin position="130"/>
        <end position="151"/>
    </location>
</feature>
<feature type="transmembrane region" description="Helical" evidence="8">
    <location>
        <begin position="163"/>
        <end position="182"/>
    </location>
</feature>
<feature type="compositionally biased region" description="Low complexity" evidence="7">
    <location>
        <begin position="266"/>
        <end position="279"/>
    </location>
</feature>
<comment type="subcellular location">
    <subcellularLocation>
        <location evidence="1">Cell membrane</location>
        <topology evidence="1">Multi-pass membrane protein</topology>
    </subcellularLocation>
</comment>
<dbReference type="SUPFAM" id="SSF103481">
    <property type="entry name" value="Multidrug resistance efflux transporter EmrE"/>
    <property type="match status" value="2"/>
</dbReference>
<feature type="region of interest" description="Disordered" evidence="7">
    <location>
        <begin position="264"/>
        <end position="286"/>
    </location>
</feature>
<dbReference type="InterPro" id="IPR000620">
    <property type="entry name" value="EamA_dom"/>
</dbReference>
<keyword evidence="3" id="KW-1003">Cell membrane</keyword>
<feature type="transmembrane region" description="Helical" evidence="8">
    <location>
        <begin position="12"/>
        <end position="36"/>
    </location>
</feature>
<evidence type="ECO:0000256" key="8">
    <source>
        <dbReference type="SAM" id="Phobius"/>
    </source>
</evidence>
<feature type="transmembrane region" description="Helical" evidence="8">
    <location>
        <begin position="48"/>
        <end position="65"/>
    </location>
</feature>
<dbReference type="EMBL" id="BMDH01000001">
    <property type="protein sequence ID" value="GGI13796.1"/>
    <property type="molecule type" value="Genomic_DNA"/>
</dbReference>
<evidence type="ECO:0000313" key="11">
    <source>
        <dbReference type="Proteomes" id="UP000619536"/>
    </source>
</evidence>
<dbReference type="Proteomes" id="UP000619536">
    <property type="component" value="Unassembled WGS sequence"/>
</dbReference>
<keyword evidence="11" id="KW-1185">Reference proteome</keyword>
<dbReference type="InterPro" id="IPR037185">
    <property type="entry name" value="EmrE-like"/>
</dbReference>
<feature type="transmembrane region" description="Helical" evidence="8">
    <location>
        <begin position="96"/>
        <end position="118"/>
    </location>
</feature>
<proteinExistence type="inferred from homology"/>
<dbReference type="GO" id="GO:0005886">
    <property type="term" value="C:plasma membrane"/>
    <property type="evidence" value="ECO:0007669"/>
    <property type="project" value="UniProtKB-SubCell"/>
</dbReference>
<evidence type="ECO:0000256" key="3">
    <source>
        <dbReference type="ARBA" id="ARBA00022475"/>
    </source>
</evidence>
<comment type="similarity">
    <text evidence="2">Belongs to the EamA transporter family.</text>
</comment>
<dbReference type="AlphaFoldDB" id="A0A8J3ANB2"/>
<comment type="caution">
    <text evidence="10">The sequence shown here is derived from an EMBL/GenBank/DDBJ whole genome shotgun (WGS) entry which is preliminary data.</text>
</comment>
<evidence type="ECO:0000256" key="6">
    <source>
        <dbReference type="ARBA" id="ARBA00023136"/>
    </source>
</evidence>
<evidence type="ECO:0000256" key="4">
    <source>
        <dbReference type="ARBA" id="ARBA00022692"/>
    </source>
</evidence>
<evidence type="ECO:0000256" key="7">
    <source>
        <dbReference type="SAM" id="MobiDB-lite"/>
    </source>
</evidence>
<evidence type="ECO:0000256" key="5">
    <source>
        <dbReference type="ARBA" id="ARBA00022989"/>
    </source>
</evidence>
<feature type="transmembrane region" description="Helical" evidence="8">
    <location>
        <begin position="194"/>
        <end position="214"/>
    </location>
</feature>
<evidence type="ECO:0000259" key="9">
    <source>
        <dbReference type="Pfam" id="PF00892"/>
    </source>
</evidence>
<dbReference type="PANTHER" id="PTHR42920:SF5">
    <property type="entry name" value="EAMA DOMAIN-CONTAINING PROTEIN"/>
    <property type="match status" value="1"/>
</dbReference>
<reference evidence="10" key="1">
    <citation type="journal article" date="2014" name="Int. J. Syst. Evol. Microbiol.">
        <title>Complete genome sequence of Corynebacterium casei LMG S-19264T (=DSM 44701T), isolated from a smear-ripened cheese.</title>
        <authorList>
            <consortium name="US DOE Joint Genome Institute (JGI-PGF)"/>
            <person name="Walter F."/>
            <person name="Albersmeier A."/>
            <person name="Kalinowski J."/>
            <person name="Ruckert C."/>
        </authorList>
    </citation>
    <scope>NUCLEOTIDE SEQUENCE</scope>
    <source>
        <strain evidence="10">CCM 8606</strain>
    </source>
</reference>
<dbReference type="InterPro" id="IPR051258">
    <property type="entry name" value="Diverse_Substrate_Transporter"/>
</dbReference>
<evidence type="ECO:0000256" key="2">
    <source>
        <dbReference type="ARBA" id="ARBA00007362"/>
    </source>
</evidence>
<keyword evidence="4 8" id="KW-0812">Transmembrane</keyword>
<accession>A0A8J3ANB2</accession>